<dbReference type="KEGG" id="mrob:HH214_11945"/>
<dbReference type="AlphaFoldDB" id="A0A7L5E860"/>
<dbReference type="PANTHER" id="PTHR44591:SF25">
    <property type="entry name" value="CHEMOTAXIS TWO-COMPONENT RESPONSE REGULATOR"/>
    <property type="match status" value="1"/>
</dbReference>
<dbReference type="SUPFAM" id="SSF52172">
    <property type="entry name" value="CheY-like"/>
    <property type="match status" value="1"/>
</dbReference>
<evidence type="ECO:0000259" key="3">
    <source>
        <dbReference type="PROSITE" id="PS50110"/>
    </source>
</evidence>
<feature type="domain" description="Response regulatory" evidence="3">
    <location>
        <begin position="4"/>
        <end position="120"/>
    </location>
</feature>
<accession>A0A7L5E860</accession>
<name>A0A7L5E860_9SPHI</name>
<feature type="modified residue" description="4-aspartylphosphate" evidence="2">
    <location>
        <position position="53"/>
    </location>
</feature>
<proteinExistence type="predicted"/>
<dbReference type="PROSITE" id="PS50110">
    <property type="entry name" value="RESPONSE_REGULATORY"/>
    <property type="match status" value="1"/>
</dbReference>
<reference evidence="4 5" key="1">
    <citation type="submission" date="2020-04" db="EMBL/GenBank/DDBJ databases">
        <title>Genome sequencing of novel species.</title>
        <authorList>
            <person name="Heo J."/>
            <person name="Kim S.-J."/>
            <person name="Kim J.-S."/>
            <person name="Hong S.-B."/>
            <person name="Kwon S.-W."/>
        </authorList>
    </citation>
    <scope>NUCLEOTIDE SEQUENCE [LARGE SCALE GENOMIC DNA]</scope>
    <source>
        <strain evidence="4 5">F39-2</strain>
    </source>
</reference>
<dbReference type="InterPro" id="IPR001789">
    <property type="entry name" value="Sig_transdc_resp-reg_receiver"/>
</dbReference>
<dbReference type="InterPro" id="IPR011006">
    <property type="entry name" value="CheY-like_superfamily"/>
</dbReference>
<dbReference type="RefSeq" id="WP_169607951.1">
    <property type="nucleotide sequence ID" value="NZ_CP051682.1"/>
</dbReference>
<sequence>MRGRILLVDDSDMVIRLVAHTLKKAGYEVTPTNNGDEALAQLNGQDFDLLVTDLNMPVKDGITLIREMRHLDDYRFLPAMLFVNNPDENIAEYIHNQGATLLFSKNHLKDKLVITVDKLIS</sequence>
<gene>
    <name evidence="4" type="ORF">HH214_11945</name>
</gene>
<organism evidence="4 5">
    <name type="scientific">Mucilaginibacter robiniae</name>
    <dbReference type="NCBI Taxonomy" id="2728022"/>
    <lineage>
        <taxon>Bacteria</taxon>
        <taxon>Pseudomonadati</taxon>
        <taxon>Bacteroidota</taxon>
        <taxon>Sphingobacteriia</taxon>
        <taxon>Sphingobacteriales</taxon>
        <taxon>Sphingobacteriaceae</taxon>
        <taxon>Mucilaginibacter</taxon>
    </lineage>
</organism>
<evidence type="ECO:0000256" key="1">
    <source>
        <dbReference type="ARBA" id="ARBA00022553"/>
    </source>
</evidence>
<protein>
    <submittedName>
        <fullName evidence="4">Response regulator</fullName>
    </submittedName>
</protein>
<keyword evidence="1 2" id="KW-0597">Phosphoprotein</keyword>
<dbReference type="InterPro" id="IPR050595">
    <property type="entry name" value="Bact_response_regulator"/>
</dbReference>
<dbReference type="Pfam" id="PF00072">
    <property type="entry name" value="Response_reg"/>
    <property type="match status" value="1"/>
</dbReference>
<keyword evidence="5" id="KW-1185">Reference proteome</keyword>
<dbReference type="PANTHER" id="PTHR44591">
    <property type="entry name" value="STRESS RESPONSE REGULATOR PROTEIN 1"/>
    <property type="match status" value="1"/>
</dbReference>
<evidence type="ECO:0000313" key="5">
    <source>
        <dbReference type="Proteomes" id="UP000503278"/>
    </source>
</evidence>
<dbReference type="SMART" id="SM00448">
    <property type="entry name" value="REC"/>
    <property type="match status" value="1"/>
</dbReference>
<dbReference type="EMBL" id="CP051682">
    <property type="protein sequence ID" value="QJD96536.1"/>
    <property type="molecule type" value="Genomic_DNA"/>
</dbReference>
<evidence type="ECO:0000256" key="2">
    <source>
        <dbReference type="PROSITE-ProRule" id="PRU00169"/>
    </source>
</evidence>
<dbReference type="GO" id="GO:0000160">
    <property type="term" value="P:phosphorelay signal transduction system"/>
    <property type="evidence" value="ECO:0007669"/>
    <property type="project" value="InterPro"/>
</dbReference>
<dbReference type="Proteomes" id="UP000503278">
    <property type="component" value="Chromosome"/>
</dbReference>
<dbReference type="Gene3D" id="3.40.50.2300">
    <property type="match status" value="1"/>
</dbReference>
<evidence type="ECO:0000313" key="4">
    <source>
        <dbReference type="EMBL" id="QJD96536.1"/>
    </source>
</evidence>